<comment type="caution">
    <text evidence="1">The sequence shown here is derived from an EMBL/GenBank/DDBJ whole genome shotgun (WGS) entry which is preliminary data.</text>
</comment>
<proteinExistence type="predicted"/>
<evidence type="ECO:0008006" key="3">
    <source>
        <dbReference type="Google" id="ProtNLM"/>
    </source>
</evidence>
<organism evidence="1 2">
    <name type="scientific">Corynebacterium ammoniagenes</name>
    <name type="common">Brevibacterium ammoniagenes</name>
    <dbReference type="NCBI Taxonomy" id="1697"/>
    <lineage>
        <taxon>Bacteria</taxon>
        <taxon>Bacillati</taxon>
        <taxon>Actinomycetota</taxon>
        <taxon>Actinomycetes</taxon>
        <taxon>Mycobacteriales</taxon>
        <taxon>Corynebacteriaceae</taxon>
        <taxon>Corynebacterium</taxon>
    </lineage>
</organism>
<gene>
    <name evidence="1" type="ORF">CAT723_10140</name>
</gene>
<protein>
    <recommendedName>
        <fullName evidence="3">LysR family transcriptional regulator</fullName>
    </recommendedName>
</protein>
<dbReference type="AlphaFoldDB" id="A0AAV5G8D7"/>
<evidence type="ECO:0000313" key="2">
    <source>
        <dbReference type="Proteomes" id="UP001054925"/>
    </source>
</evidence>
<accession>A0AAV5G8D7</accession>
<evidence type="ECO:0000313" key="1">
    <source>
        <dbReference type="EMBL" id="GJN42535.1"/>
    </source>
</evidence>
<dbReference type="Proteomes" id="UP001054925">
    <property type="component" value="Unassembled WGS sequence"/>
</dbReference>
<name>A0AAV5G8D7_CORAM</name>
<dbReference type="EMBL" id="BQKK01000001">
    <property type="protein sequence ID" value="GJN42535.1"/>
    <property type="molecule type" value="Genomic_DNA"/>
</dbReference>
<reference evidence="1" key="1">
    <citation type="submission" date="2021-12" db="EMBL/GenBank/DDBJ databases">
        <title>Draft genome sequence of Corynebacterium ammoniagenes strain T-723.</title>
        <authorList>
            <person name="Matsuzawa M."/>
            <person name="Hiratani M."/>
            <person name="Abe I."/>
            <person name="Tsuji Y."/>
            <person name="Nakamura J."/>
        </authorList>
    </citation>
    <scope>NUCLEOTIDE SEQUENCE</scope>
    <source>
        <strain evidence="1">T-723</strain>
    </source>
</reference>
<sequence>MTAPTGGLGLVVPQTSQPADIAVRKALSMMADGAELASEFISISASLLL</sequence>